<dbReference type="InterPro" id="IPR001753">
    <property type="entry name" value="Enoyl-CoA_hydra/iso"/>
</dbReference>
<dbReference type="InterPro" id="IPR029045">
    <property type="entry name" value="ClpP/crotonase-like_dom_sf"/>
</dbReference>
<evidence type="ECO:0000313" key="1">
    <source>
        <dbReference type="EnsemblMetazoa" id="CLYHEMP020166.1"/>
    </source>
</evidence>
<name>A0A7M5XAJ3_9CNID</name>
<accession>A0A7M5XAJ3</accession>
<reference evidence="1" key="1">
    <citation type="submission" date="2021-01" db="UniProtKB">
        <authorList>
            <consortium name="EnsemblMetazoa"/>
        </authorList>
    </citation>
    <scope>IDENTIFICATION</scope>
</reference>
<dbReference type="Pfam" id="PF00378">
    <property type="entry name" value="ECH_1"/>
    <property type="match status" value="1"/>
</dbReference>
<dbReference type="GO" id="GO:0006635">
    <property type="term" value="P:fatty acid beta-oxidation"/>
    <property type="evidence" value="ECO:0007669"/>
    <property type="project" value="TreeGrafter"/>
</dbReference>
<dbReference type="Gene3D" id="3.90.226.10">
    <property type="entry name" value="2-enoyl-CoA Hydratase, Chain A, domain 1"/>
    <property type="match status" value="1"/>
</dbReference>
<dbReference type="CDD" id="cd06558">
    <property type="entry name" value="crotonase-like"/>
    <property type="match status" value="1"/>
</dbReference>
<dbReference type="PANTHER" id="PTHR11941:SF45">
    <property type="entry name" value="ENOYL-COA DELTA ISOMERASE 1, MITOCHONDRIAL"/>
    <property type="match status" value="1"/>
</dbReference>
<keyword evidence="2" id="KW-1185">Reference proteome</keyword>
<organism evidence="1 2">
    <name type="scientific">Clytia hemisphaerica</name>
    <dbReference type="NCBI Taxonomy" id="252671"/>
    <lineage>
        <taxon>Eukaryota</taxon>
        <taxon>Metazoa</taxon>
        <taxon>Cnidaria</taxon>
        <taxon>Hydrozoa</taxon>
        <taxon>Hydroidolina</taxon>
        <taxon>Leptothecata</taxon>
        <taxon>Obeliida</taxon>
        <taxon>Clytiidae</taxon>
        <taxon>Clytia</taxon>
    </lineage>
</organism>
<evidence type="ECO:0000313" key="2">
    <source>
        <dbReference type="Proteomes" id="UP000594262"/>
    </source>
</evidence>
<proteinExistence type="predicted"/>
<dbReference type="Proteomes" id="UP000594262">
    <property type="component" value="Unplaced"/>
</dbReference>
<dbReference type="AlphaFoldDB" id="A0A7M5XAJ3"/>
<dbReference type="EnsemblMetazoa" id="CLYHEMT020166.1">
    <property type="protein sequence ID" value="CLYHEMP020166.1"/>
    <property type="gene ID" value="CLYHEMG020166"/>
</dbReference>
<sequence>MLNALNRGYRVKYDYDKILRCFTSQLSTNYTFVDIEKRAEKIYSINLRNKPVNALGLEFMVDIANALKELERNDDCKAVMFVSNLETFSAGFQSNELLTQDLKRMESFWSTAQNLGLSILKTPLITASAVEGSCIAGGCYFPFLSDISVMSSSDKLRIGIAATRMGIVPPKILLLPLQNLVGFRKAEFYASRSILLKPEEAHKCGMIQTVVPRSEVLKTAINQINLYLQIPESGLLENKRLFNAKILQEIDNESFLKAEVKDFCDRLQEPETQQKMQSHFDKFSKRN</sequence>
<dbReference type="GO" id="GO:0005739">
    <property type="term" value="C:mitochondrion"/>
    <property type="evidence" value="ECO:0007669"/>
    <property type="project" value="TreeGrafter"/>
</dbReference>
<dbReference type="OrthoDB" id="1696280at2759"/>
<protein>
    <submittedName>
        <fullName evidence="1">Uncharacterized protein</fullName>
    </submittedName>
</protein>
<dbReference type="SUPFAM" id="SSF52096">
    <property type="entry name" value="ClpP/crotonase"/>
    <property type="match status" value="1"/>
</dbReference>
<dbReference type="PANTHER" id="PTHR11941">
    <property type="entry name" value="ENOYL-COA HYDRATASE-RELATED"/>
    <property type="match status" value="1"/>
</dbReference>